<proteinExistence type="predicted"/>
<keyword evidence="2" id="KW-1185">Reference proteome</keyword>
<dbReference type="InParanoid" id="F8QHW0"/>
<name>F8QHW0_SERL3</name>
<dbReference type="HOGENOM" id="CLU_006344_8_3_1"/>
<dbReference type="Pfam" id="PF18759">
    <property type="entry name" value="Plavaka"/>
    <property type="match status" value="1"/>
</dbReference>
<reference evidence="2" key="1">
    <citation type="journal article" date="2011" name="Science">
        <title>The plant cell wall-decomposing machinery underlies the functional diversity of forest fungi.</title>
        <authorList>
            <person name="Eastwood D.C."/>
            <person name="Floudas D."/>
            <person name="Binder M."/>
            <person name="Majcherczyk A."/>
            <person name="Schneider P."/>
            <person name="Aerts A."/>
            <person name="Asiegbu F.O."/>
            <person name="Baker S.E."/>
            <person name="Barry K."/>
            <person name="Bendiksby M."/>
            <person name="Blumentritt M."/>
            <person name="Coutinho P.M."/>
            <person name="Cullen D."/>
            <person name="de Vries R.P."/>
            <person name="Gathman A."/>
            <person name="Goodell B."/>
            <person name="Henrissat B."/>
            <person name="Ihrmark K."/>
            <person name="Kauserud H."/>
            <person name="Kohler A."/>
            <person name="LaButti K."/>
            <person name="Lapidus A."/>
            <person name="Lavin J.L."/>
            <person name="Lee Y.-H."/>
            <person name="Lindquist E."/>
            <person name="Lilly W."/>
            <person name="Lucas S."/>
            <person name="Morin E."/>
            <person name="Murat C."/>
            <person name="Oguiza J.A."/>
            <person name="Park J."/>
            <person name="Pisabarro A.G."/>
            <person name="Riley R."/>
            <person name="Rosling A."/>
            <person name="Salamov A."/>
            <person name="Schmidt O."/>
            <person name="Schmutz J."/>
            <person name="Skrede I."/>
            <person name="Stenlid J."/>
            <person name="Wiebenga A."/>
            <person name="Xie X."/>
            <person name="Kuees U."/>
            <person name="Hibbett D.S."/>
            <person name="Hoffmeister D."/>
            <person name="Hoegberg N."/>
            <person name="Martin F."/>
            <person name="Grigoriev I.V."/>
            <person name="Watkinson S.C."/>
        </authorList>
    </citation>
    <scope>NUCLEOTIDE SEQUENCE [LARGE SCALE GENOMIC DNA]</scope>
    <source>
        <strain evidence="2">strain S7.3</strain>
    </source>
</reference>
<dbReference type="AlphaFoldDB" id="F8QHW0"/>
<dbReference type="InterPro" id="IPR041078">
    <property type="entry name" value="Plavaka"/>
</dbReference>
<protein>
    <submittedName>
        <fullName evidence="1">Uncharacterized protein</fullName>
    </submittedName>
</protein>
<dbReference type="EMBL" id="GL945514">
    <property type="protein sequence ID" value="EGN92107.1"/>
    <property type="molecule type" value="Genomic_DNA"/>
</dbReference>
<evidence type="ECO:0000313" key="1">
    <source>
        <dbReference type="EMBL" id="EGN92107.1"/>
    </source>
</evidence>
<dbReference type="Proteomes" id="UP000008063">
    <property type="component" value="Unassembled WGS sequence"/>
</dbReference>
<accession>F8QHW0</accession>
<gene>
    <name evidence="1" type="ORF">SERLA73DRAFT_157189</name>
</gene>
<sequence length="167" mass="18426">MILFPDTPDNTHLIQYCDVLSAIRTLLGNSAHAENIVYRPKKAHLPSGAALVPVIIATDKTQLMQFSNSKSAYPVYLTLGNIPRVIRHKPSQHACILIAYLSVNKVMGSQLTAKEKSSRVQCLFHESMRIILKPLKKAGIEEINITGGDGAVRRVHPVLACYVKNNV</sequence>
<organism evidence="2">
    <name type="scientific">Serpula lacrymans var. lacrymans (strain S7.3)</name>
    <name type="common">Dry rot fungus</name>
    <dbReference type="NCBI Taxonomy" id="936435"/>
    <lineage>
        <taxon>Eukaryota</taxon>
        <taxon>Fungi</taxon>
        <taxon>Dikarya</taxon>
        <taxon>Basidiomycota</taxon>
        <taxon>Agaricomycotina</taxon>
        <taxon>Agaricomycetes</taxon>
        <taxon>Agaricomycetidae</taxon>
        <taxon>Boletales</taxon>
        <taxon>Coniophorineae</taxon>
        <taxon>Serpulaceae</taxon>
        <taxon>Serpula</taxon>
    </lineage>
</organism>
<evidence type="ECO:0000313" key="2">
    <source>
        <dbReference type="Proteomes" id="UP000008063"/>
    </source>
</evidence>